<dbReference type="PANTHER" id="PTHR10110">
    <property type="entry name" value="SODIUM/HYDROGEN EXCHANGER"/>
    <property type="match status" value="1"/>
</dbReference>
<dbReference type="InterPro" id="IPR018422">
    <property type="entry name" value="Cation/H_exchanger_CPA1"/>
</dbReference>
<comment type="caution">
    <text evidence="10">Lacks conserved residue(s) required for the propagation of feature annotation.</text>
</comment>
<dbReference type="NCBIfam" id="TIGR00831">
    <property type="entry name" value="a_cpa1"/>
    <property type="match status" value="1"/>
</dbReference>
<feature type="transmembrane region" description="Helical" evidence="10">
    <location>
        <begin position="27"/>
        <end position="47"/>
    </location>
</feature>
<feature type="transmembrane region" description="Helical" evidence="10">
    <location>
        <begin position="373"/>
        <end position="397"/>
    </location>
</feature>
<keyword evidence="4 10" id="KW-0812">Transmembrane</keyword>
<dbReference type="EMBL" id="LT629732">
    <property type="protein sequence ID" value="SDT21259.1"/>
    <property type="molecule type" value="Genomic_DNA"/>
</dbReference>
<sequence length="524" mass="56511">MRESLLDVVLLLAVVGLVSGLARRTGLLAPILLVVAGVAFSFIPIGPEIHLEPELVLEGILPLLLYIGAIRTSLPAFRSNLSPIVLLAFGHVLFIAAIVGLVLHAVVPSIPLAATFALGAVVAPPDAVAASAIARRLHLPRQVVTILEGESLVNDATALVALRVAVSAALGTTVTWLGAVGQLSLSVFGGLAIGGVVAMLAMWLHQRTRDALLDNTISLLTPFVAFVPANYIGASGIVAVVTCGLYLGHRRDRMFDPAARVQIDAVWKVTQFLLEGTLFLLVGLQMRSVVDALASGWQLVTAATVAVVATVVVGRFVWVFPGAYLPPMLRLDRAHHAYPPWPNVVVVSWAGMRGVVTLAAALSLPLRFPGRALLVFIAFVVILVTLVAQGLTLPAVVRLVGVGRDDPRKDLLAEAEVRQDAMRAALARLDDDRGDAPDYVVDRLRESAEIRANQVWERLGNPDREPPTETMRRLRLGMLDAERGVFVKARDEKRIPEEVLRQVERELDLEQLMMARGRQEDDDS</sequence>
<dbReference type="GO" id="GO:0015385">
    <property type="term" value="F:sodium:proton antiporter activity"/>
    <property type="evidence" value="ECO:0007669"/>
    <property type="project" value="InterPro"/>
</dbReference>
<evidence type="ECO:0000313" key="12">
    <source>
        <dbReference type="EMBL" id="SDT21259.1"/>
    </source>
</evidence>
<feature type="transmembrane region" description="Helical" evidence="10">
    <location>
        <begin position="6"/>
        <end position="22"/>
    </location>
</feature>
<evidence type="ECO:0000256" key="2">
    <source>
        <dbReference type="ARBA" id="ARBA00022448"/>
    </source>
</evidence>
<evidence type="ECO:0000256" key="9">
    <source>
        <dbReference type="ARBA" id="ARBA00023201"/>
    </source>
</evidence>
<keyword evidence="2 10" id="KW-0813">Transport</keyword>
<dbReference type="GO" id="GO:0051453">
    <property type="term" value="P:regulation of intracellular pH"/>
    <property type="evidence" value="ECO:0007669"/>
    <property type="project" value="TreeGrafter"/>
</dbReference>
<evidence type="ECO:0000256" key="1">
    <source>
        <dbReference type="ARBA" id="ARBA00004651"/>
    </source>
</evidence>
<dbReference type="PRINTS" id="PR00173">
    <property type="entry name" value="EDTRNSPORT"/>
</dbReference>
<feature type="transmembrane region" description="Helical" evidence="10">
    <location>
        <begin position="185"/>
        <end position="205"/>
    </location>
</feature>
<feature type="transmembrane region" description="Helical" evidence="10">
    <location>
        <begin position="296"/>
        <end position="320"/>
    </location>
</feature>
<protein>
    <submittedName>
        <fullName evidence="12">Sodium/proton antiporter, CPA1 family</fullName>
    </submittedName>
</protein>
<proteinExistence type="inferred from homology"/>
<name>A0A1H1YJ00_9ACTN</name>
<keyword evidence="3 10" id="KW-1003">Cell membrane</keyword>
<keyword evidence="9 10" id="KW-0739">Sodium transport</keyword>
<evidence type="ECO:0000259" key="11">
    <source>
        <dbReference type="Pfam" id="PF00999"/>
    </source>
</evidence>
<reference evidence="12 13" key="1">
    <citation type="submission" date="2016-10" db="EMBL/GenBank/DDBJ databases">
        <authorList>
            <person name="de Groot N.N."/>
        </authorList>
    </citation>
    <scope>NUCLEOTIDE SEQUENCE [LARGE SCALE GENOMIC DNA]</scope>
    <source>
        <strain evidence="12 13">DSM 22024</strain>
    </source>
</reference>
<feature type="transmembrane region" description="Helical" evidence="10">
    <location>
        <begin position="217"/>
        <end position="247"/>
    </location>
</feature>
<evidence type="ECO:0000256" key="6">
    <source>
        <dbReference type="ARBA" id="ARBA00023053"/>
    </source>
</evidence>
<keyword evidence="7 10" id="KW-0406">Ion transport</keyword>
<keyword evidence="8 10" id="KW-0472">Membrane</keyword>
<accession>A0A1H1YJ00</accession>
<comment type="function">
    <text evidence="10">Na(+)/H(+) antiporter that extrudes sodium in exchange for external protons.</text>
</comment>
<evidence type="ECO:0000256" key="10">
    <source>
        <dbReference type="RuleBase" id="RU366002"/>
    </source>
</evidence>
<evidence type="ECO:0000256" key="7">
    <source>
        <dbReference type="ARBA" id="ARBA00023065"/>
    </source>
</evidence>
<feature type="transmembrane region" description="Helical" evidence="10">
    <location>
        <begin position="156"/>
        <end position="179"/>
    </location>
</feature>
<comment type="subcellular location">
    <subcellularLocation>
        <location evidence="1 10">Cell membrane</location>
        <topology evidence="1 10">Multi-pass membrane protein</topology>
    </subcellularLocation>
</comment>
<dbReference type="PANTHER" id="PTHR10110:SF86">
    <property type="entry name" value="SODIUM_HYDROGEN EXCHANGER 7"/>
    <property type="match status" value="1"/>
</dbReference>
<evidence type="ECO:0000256" key="5">
    <source>
        <dbReference type="ARBA" id="ARBA00022989"/>
    </source>
</evidence>
<dbReference type="InterPro" id="IPR004705">
    <property type="entry name" value="Cation/H_exchanger_CPA1_bac"/>
</dbReference>
<dbReference type="Proteomes" id="UP000198983">
    <property type="component" value="Chromosome I"/>
</dbReference>
<feature type="transmembrane region" description="Helical" evidence="10">
    <location>
        <begin position="340"/>
        <end position="361"/>
    </location>
</feature>
<dbReference type="Pfam" id="PF00999">
    <property type="entry name" value="Na_H_Exchanger"/>
    <property type="match status" value="1"/>
</dbReference>
<feature type="transmembrane region" description="Helical" evidence="10">
    <location>
        <begin position="84"/>
        <end position="107"/>
    </location>
</feature>
<dbReference type="AlphaFoldDB" id="A0A1H1YJ00"/>
<dbReference type="GO" id="GO:0005886">
    <property type="term" value="C:plasma membrane"/>
    <property type="evidence" value="ECO:0007669"/>
    <property type="project" value="UniProtKB-SubCell"/>
</dbReference>
<gene>
    <name evidence="12" type="ORF">SAMN04489717_5512</name>
</gene>
<keyword evidence="13" id="KW-1185">Reference proteome</keyword>
<evidence type="ECO:0000256" key="3">
    <source>
        <dbReference type="ARBA" id="ARBA00022475"/>
    </source>
</evidence>
<feature type="domain" description="Cation/H+ exchanger transmembrane" evidence="11">
    <location>
        <begin position="12"/>
        <end position="398"/>
    </location>
</feature>
<dbReference type="GO" id="GO:0015386">
    <property type="term" value="F:potassium:proton antiporter activity"/>
    <property type="evidence" value="ECO:0007669"/>
    <property type="project" value="TreeGrafter"/>
</dbReference>
<comment type="similarity">
    <text evidence="10">Belongs to the monovalent cation:proton antiporter 1 (CPA1) transporter (TC 2.A.36) family.</text>
</comment>
<dbReference type="STRING" id="117157.SAMN04489717_5512"/>
<keyword evidence="10" id="KW-0050">Antiport</keyword>
<dbReference type="Gene3D" id="6.10.140.1330">
    <property type="match status" value="1"/>
</dbReference>
<evidence type="ECO:0000256" key="4">
    <source>
        <dbReference type="ARBA" id="ARBA00022692"/>
    </source>
</evidence>
<feature type="transmembrane region" description="Helical" evidence="10">
    <location>
        <begin position="59"/>
        <end position="77"/>
    </location>
</feature>
<dbReference type="RefSeq" id="WP_092656448.1">
    <property type="nucleotide sequence ID" value="NZ_LT629732.1"/>
</dbReference>
<dbReference type="GO" id="GO:0098719">
    <property type="term" value="P:sodium ion import across plasma membrane"/>
    <property type="evidence" value="ECO:0007669"/>
    <property type="project" value="TreeGrafter"/>
</dbReference>
<evidence type="ECO:0000256" key="8">
    <source>
        <dbReference type="ARBA" id="ARBA00023136"/>
    </source>
</evidence>
<organism evidence="12 13">
    <name type="scientific">Actinopolymorpha singaporensis</name>
    <dbReference type="NCBI Taxonomy" id="117157"/>
    <lineage>
        <taxon>Bacteria</taxon>
        <taxon>Bacillati</taxon>
        <taxon>Actinomycetota</taxon>
        <taxon>Actinomycetes</taxon>
        <taxon>Propionibacteriales</taxon>
        <taxon>Actinopolymorphaceae</taxon>
        <taxon>Actinopolymorpha</taxon>
    </lineage>
</organism>
<keyword evidence="5 10" id="KW-1133">Transmembrane helix</keyword>
<dbReference type="OrthoDB" id="57886at2"/>
<evidence type="ECO:0000313" key="13">
    <source>
        <dbReference type="Proteomes" id="UP000198983"/>
    </source>
</evidence>
<dbReference type="InterPro" id="IPR006153">
    <property type="entry name" value="Cation/H_exchanger_TM"/>
</dbReference>
<keyword evidence="6 10" id="KW-0915">Sodium</keyword>